<dbReference type="CDD" id="cd14686">
    <property type="entry name" value="bZIP"/>
    <property type="match status" value="1"/>
</dbReference>
<dbReference type="HOGENOM" id="CLU_472821_0_0_1"/>
<dbReference type="SMART" id="SM00338">
    <property type="entry name" value="BRLZ"/>
    <property type="match status" value="1"/>
</dbReference>
<evidence type="ECO:0000256" key="1">
    <source>
        <dbReference type="SAM" id="Coils"/>
    </source>
</evidence>
<dbReference type="GeneID" id="16995763"/>
<dbReference type="RefSeq" id="XP_005537650.1">
    <property type="nucleotide sequence ID" value="XM_005537593.1"/>
</dbReference>
<dbReference type="KEGG" id="cme:CYME_CMO273C"/>
<feature type="compositionally biased region" description="Low complexity" evidence="2">
    <location>
        <begin position="558"/>
        <end position="577"/>
    </location>
</feature>
<evidence type="ECO:0000259" key="3">
    <source>
        <dbReference type="PROSITE" id="PS50217"/>
    </source>
</evidence>
<dbReference type="InterPro" id="IPR004827">
    <property type="entry name" value="bZIP"/>
</dbReference>
<feature type="compositionally biased region" description="Basic and acidic residues" evidence="2">
    <location>
        <begin position="21"/>
        <end position="30"/>
    </location>
</feature>
<dbReference type="Gene3D" id="1.20.5.170">
    <property type="match status" value="1"/>
</dbReference>
<keyword evidence="1" id="KW-0175">Coiled coil</keyword>
<feature type="compositionally biased region" description="Basic and acidic residues" evidence="2">
    <location>
        <begin position="65"/>
        <end position="76"/>
    </location>
</feature>
<sequence length="577" mass="61045">MQRLAPHMSGADSCRNFDGLEPFRDQREPRPSGSGARSGDAVHAAAGPVNDWGGGGGGSGNAVRDPADTRNLRDAGQHFPQKKRRLSEGESEALMRFRELRCERLDLSELPPLMPANDMLSPAAALTPSGAISATISETELRLVQTIAEFGQNTNTPRILAAIQEHHQKDLLGMPAGTTLGPSNMPSTLKPSDSLLSNAAPAGLSGTLDAMSSPALSRDSVPNVPDSGSITPPMDSNVEPLMPGSTLEWCRQYARQISCQYVDELRRRMRGSCRQCAAPYGSCSHRPVDRDAALGEWSALSPSRRRIAKNRETAAVSRFRKKVYMESLERAIMNLERKYMETRNELAQLRKLFDMSVTPVTPMHGRAAPATQPERRAEADSAARPPLATAASDATGALQLMGAVTASDALGMLDADRSPPNVQQRAPGPVALAAEPAEPSPRLLEGFLRPLLASVGIEGENAANAISGAMTTALQDAQSRYALLHALRMCAGTVAGTHESEENVDAATDLTGLATSPCLRPSAARARANSCSKSPVEDLAGDASPLALGRMHSSPMVSARASRASGSRPPDSASSGA</sequence>
<dbReference type="InterPro" id="IPR046347">
    <property type="entry name" value="bZIP_sf"/>
</dbReference>
<evidence type="ECO:0000313" key="5">
    <source>
        <dbReference type="Proteomes" id="UP000007014"/>
    </source>
</evidence>
<proteinExistence type="predicted"/>
<reference evidence="4 5" key="2">
    <citation type="journal article" date="2007" name="BMC Biol.">
        <title>A 100%-complete sequence reveals unusually simple genomic features in the hot-spring red alga Cyanidioschyzon merolae.</title>
        <authorList>
            <person name="Nozaki H."/>
            <person name="Takano H."/>
            <person name="Misumi O."/>
            <person name="Terasawa K."/>
            <person name="Matsuzaki M."/>
            <person name="Maruyama S."/>
            <person name="Nishida K."/>
            <person name="Yagisawa F."/>
            <person name="Yoshida Y."/>
            <person name="Fujiwara T."/>
            <person name="Takio S."/>
            <person name="Tamura K."/>
            <person name="Chung S.J."/>
            <person name="Nakamura S."/>
            <person name="Kuroiwa H."/>
            <person name="Tanaka K."/>
            <person name="Sato N."/>
            <person name="Kuroiwa T."/>
        </authorList>
    </citation>
    <scope>NUCLEOTIDE SEQUENCE [LARGE SCALE GENOMIC DNA]</scope>
    <source>
        <strain evidence="4 5">10D</strain>
    </source>
</reference>
<keyword evidence="5" id="KW-1185">Reference proteome</keyword>
<name>M1V9M0_CYAM1</name>
<evidence type="ECO:0000313" key="4">
    <source>
        <dbReference type="EMBL" id="BAM81614.1"/>
    </source>
</evidence>
<organism evidence="4 5">
    <name type="scientific">Cyanidioschyzon merolae (strain NIES-3377 / 10D)</name>
    <name type="common">Unicellular red alga</name>
    <dbReference type="NCBI Taxonomy" id="280699"/>
    <lineage>
        <taxon>Eukaryota</taxon>
        <taxon>Rhodophyta</taxon>
        <taxon>Bangiophyceae</taxon>
        <taxon>Cyanidiales</taxon>
        <taxon>Cyanidiaceae</taxon>
        <taxon>Cyanidioschyzon</taxon>
    </lineage>
</organism>
<feature type="region of interest" description="Disordered" evidence="2">
    <location>
        <begin position="1"/>
        <end position="90"/>
    </location>
</feature>
<dbReference type="Proteomes" id="UP000007014">
    <property type="component" value="Chromosome 15"/>
</dbReference>
<accession>M1V9M0</accession>
<feature type="domain" description="BZIP" evidence="3">
    <location>
        <begin position="304"/>
        <end position="351"/>
    </location>
</feature>
<reference evidence="4 5" key="1">
    <citation type="journal article" date="2004" name="Nature">
        <title>Genome sequence of the ultrasmall unicellular red alga Cyanidioschyzon merolae 10D.</title>
        <authorList>
            <person name="Matsuzaki M."/>
            <person name="Misumi O."/>
            <person name="Shin-i T."/>
            <person name="Maruyama S."/>
            <person name="Takahara M."/>
            <person name="Miyagishima S."/>
            <person name="Mori T."/>
            <person name="Nishida K."/>
            <person name="Yagisawa F."/>
            <person name="Nishida K."/>
            <person name="Yoshida Y."/>
            <person name="Nishimura Y."/>
            <person name="Nakao S."/>
            <person name="Kobayashi T."/>
            <person name="Momoyama Y."/>
            <person name="Higashiyama T."/>
            <person name="Minoda A."/>
            <person name="Sano M."/>
            <person name="Nomoto H."/>
            <person name="Oishi K."/>
            <person name="Hayashi H."/>
            <person name="Ohta F."/>
            <person name="Nishizaka S."/>
            <person name="Haga S."/>
            <person name="Miura S."/>
            <person name="Morishita T."/>
            <person name="Kabeya Y."/>
            <person name="Terasawa K."/>
            <person name="Suzuki Y."/>
            <person name="Ishii Y."/>
            <person name="Asakawa S."/>
            <person name="Takano H."/>
            <person name="Ohta N."/>
            <person name="Kuroiwa H."/>
            <person name="Tanaka K."/>
            <person name="Shimizu N."/>
            <person name="Sugano S."/>
            <person name="Sato N."/>
            <person name="Nozaki H."/>
            <person name="Ogasawara N."/>
            <person name="Kohara Y."/>
            <person name="Kuroiwa T."/>
        </authorList>
    </citation>
    <scope>NUCLEOTIDE SEQUENCE [LARGE SCALE GENOMIC DNA]</scope>
    <source>
        <strain evidence="4 5">10D</strain>
    </source>
</reference>
<dbReference type="AlphaFoldDB" id="M1V9M0"/>
<dbReference type="Pfam" id="PF07716">
    <property type="entry name" value="bZIP_2"/>
    <property type="match status" value="1"/>
</dbReference>
<dbReference type="Gramene" id="CMO273CT">
    <property type="protein sequence ID" value="CMO273CT"/>
    <property type="gene ID" value="CMO273C"/>
</dbReference>
<feature type="compositionally biased region" description="Polar residues" evidence="2">
    <location>
        <begin position="180"/>
        <end position="197"/>
    </location>
</feature>
<gene>
    <name evidence="4" type="ORF">CYME_CMO273C</name>
</gene>
<evidence type="ECO:0000256" key="2">
    <source>
        <dbReference type="SAM" id="MobiDB-lite"/>
    </source>
</evidence>
<dbReference type="SUPFAM" id="SSF57959">
    <property type="entry name" value="Leucine zipper domain"/>
    <property type="match status" value="1"/>
</dbReference>
<feature type="coiled-coil region" evidence="1">
    <location>
        <begin position="325"/>
        <end position="352"/>
    </location>
</feature>
<feature type="region of interest" description="Disordered" evidence="2">
    <location>
        <begin position="527"/>
        <end position="577"/>
    </location>
</feature>
<feature type="region of interest" description="Disordered" evidence="2">
    <location>
        <begin position="360"/>
        <end position="388"/>
    </location>
</feature>
<dbReference type="OrthoDB" id="644067at2759"/>
<dbReference type="PROSITE" id="PS50217">
    <property type="entry name" value="BZIP"/>
    <property type="match status" value="1"/>
</dbReference>
<dbReference type="EMBL" id="AP006497">
    <property type="protein sequence ID" value="BAM81614.1"/>
    <property type="molecule type" value="Genomic_DNA"/>
</dbReference>
<feature type="region of interest" description="Disordered" evidence="2">
    <location>
        <begin position="175"/>
        <end position="238"/>
    </location>
</feature>
<protein>
    <recommendedName>
        <fullName evidence="3">BZIP domain-containing protein</fullName>
    </recommendedName>
</protein>
<dbReference type="GO" id="GO:0003700">
    <property type="term" value="F:DNA-binding transcription factor activity"/>
    <property type="evidence" value="ECO:0007669"/>
    <property type="project" value="InterPro"/>
</dbReference>